<keyword evidence="4 11" id="KW-1133">Transmembrane helix</keyword>
<accession>A0A6P5AJA3</accession>
<keyword evidence="2" id="KW-1003">Cell membrane</keyword>
<dbReference type="RefSeq" id="XP_019643217.1">
    <property type="nucleotide sequence ID" value="XM_019787658.1"/>
</dbReference>
<dbReference type="PRINTS" id="PR00237">
    <property type="entry name" value="GPCRRHODOPSN"/>
</dbReference>
<keyword evidence="13" id="KW-1185">Reference proteome</keyword>
<evidence type="ECO:0000256" key="2">
    <source>
        <dbReference type="ARBA" id="ARBA00022475"/>
    </source>
</evidence>
<feature type="transmembrane region" description="Helical" evidence="11">
    <location>
        <begin position="145"/>
        <end position="166"/>
    </location>
</feature>
<organism evidence="13 14">
    <name type="scientific">Branchiostoma belcheri</name>
    <name type="common">Amphioxus</name>
    <dbReference type="NCBI Taxonomy" id="7741"/>
    <lineage>
        <taxon>Eukaryota</taxon>
        <taxon>Metazoa</taxon>
        <taxon>Chordata</taxon>
        <taxon>Cephalochordata</taxon>
        <taxon>Leptocardii</taxon>
        <taxon>Amphioxiformes</taxon>
        <taxon>Branchiostomatidae</taxon>
        <taxon>Branchiostoma</taxon>
    </lineage>
</organism>
<feature type="domain" description="G-protein coupled receptors family 1 profile" evidence="12">
    <location>
        <begin position="1"/>
        <end position="242"/>
    </location>
</feature>
<evidence type="ECO:0000256" key="5">
    <source>
        <dbReference type="ARBA" id="ARBA00023040"/>
    </source>
</evidence>
<keyword evidence="9" id="KW-0325">Glycoprotein</keyword>
<dbReference type="GO" id="GO:0004930">
    <property type="term" value="F:G protein-coupled receptor activity"/>
    <property type="evidence" value="ECO:0007669"/>
    <property type="project" value="UniProtKB-KW"/>
</dbReference>
<evidence type="ECO:0000256" key="1">
    <source>
        <dbReference type="ARBA" id="ARBA00004651"/>
    </source>
</evidence>
<keyword evidence="7" id="KW-1015">Disulfide bond</keyword>
<comment type="subcellular location">
    <subcellularLocation>
        <location evidence="1">Cell membrane</location>
        <topology evidence="1">Multi-pass membrane protein</topology>
    </subcellularLocation>
</comment>
<evidence type="ECO:0000256" key="11">
    <source>
        <dbReference type="SAM" id="Phobius"/>
    </source>
</evidence>
<dbReference type="GeneID" id="109484410"/>
<dbReference type="OrthoDB" id="10040870at2759"/>
<protein>
    <submittedName>
        <fullName evidence="14">Neuropeptide FF receptor 1-like</fullName>
    </submittedName>
</protein>
<dbReference type="InterPro" id="IPR000276">
    <property type="entry name" value="GPCR_Rhodpsn"/>
</dbReference>
<evidence type="ECO:0000313" key="13">
    <source>
        <dbReference type="Proteomes" id="UP000515135"/>
    </source>
</evidence>
<dbReference type="KEGG" id="bbel:109484410"/>
<evidence type="ECO:0000256" key="9">
    <source>
        <dbReference type="ARBA" id="ARBA00023180"/>
    </source>
</evidence>
<evidence type="ECO:0000256" key="6">
    <source>
        <dbReference type="ARBA" id="ARBA00023136"/>
    </source>
</evidence>
<evidence type="ECO:0000259" key="12">
    <source>
        <dbReference type="PROSITE" id="PS50262"/>
    </source>
</evidence>
<proteinExistence type="predicted"/>
<feature type="transmembrane region" description="Helical" evidence="11">
    <location>
        <begin position="20"/>
        <end position="39"/>
    </location>
</feature>
<dbReference type="GO" id="GO:0005886">
    <property type="term" value="C:plasma membrane"/>
    <property type="evidence" value="ECO:0007669"/>
    <property type="project" value="UniProtKB-SubCell"/>
</dbReference>
<name>A0A6P5AJA3_BRABE</name>
<evidence type="ECO:0000256" key="3">
    <source>
        <dbReference type="ARBA" id="ARBA00022692"/>
    </source>
</evidence>
<evidence type="ECO:0000313" key="14">
    <source>
        <dbReference type="RefSeq" id="XP_019643217.1"/>
    </source>
</evidence>
<dbReference type="Proteomes" id="UP000515135">
    <property type="component" value="Unplaced"/>
</dbReference>
<keyword evidence="3 11" id="KW-0812">Transmembrane</keyword>
<feature type="transmembrane region" description="Helical" evidence="11">
    <location>
        <begin position="186"/>
        <end position="204"/>
    </location>
</feature>
<keyword evidence="10" id="KW-0807">Transducer</keyword>
<dbReference type="AlphaFoldDB" id="A0A6P5AJA3"/>
<feature type="transmembrane region" description="Helical" evidence="11">
    <location>
        <begin position="59"/>
        <end position="80"/>
    </location>
</feature>
<dbReference type="PROSITE" id="PS50262">
    <property type="entry name" value="G_PROTEIN_RECEP_F1_2"/>
    <property type="match status" value="1"/>
</dbReference>
<evidence type="ECO:0000256" key="4">
    <source>
        <dbReference type="ARBA" id="ARBA00022989"/>
    </source>
</evidence>
<dbReference type="PANTHER" id="PTHR45695">
    <property type="entry name" value="LEUCOKININ RECEPTOR-RELATED"/>
    <property type="match status" value="1"/>
</dbReference>
<keyword evidence="6 11" id="KW-0472">Membrane</keyword>
<evidence type="ECO:0000256" key="10">
    <source>
        <dbReference type="ARBA" id="ARBA00023224"/>
    </source>
</evidence>
<keyword evidence="8" id="KW-0675">Receptor</keyword>
<dbReference type="Gene3D" id="1.20.1070.10">
    <property type="entry name" value="Rhodopsin 7-helix transmembrane proteins"/>
    <property type="match status" value="1"/>
</dbReference>
<dbReference type="PANTHER" id="PTHR45695:SF23">
    <property type="entry name" value="GALANIN-LIKE G-PROTEIN COUPLED RECEPTOR NPR-9"/>
    <property type="match status" value="1"/>
</dbReference>
<evidence type="ECO:0000256" key="8">
    <source>
        <dbReference type="ARBA" id="ARBA00023170"/>
    </source>
</evidence>
<gene>
    <name evidence="14" type="primary">LOC109484410</name>
</gene>
<feature type="transmembrane region" description="Helical" evidence="11">
    <location>
        <begin position="92"/>
        <end position="114"/>
    </location>
</feature>
<dbReference type="InterPro" id="IPR017452">
    <property type="entry name" value="GPCR_Rhodpsn_7TM"/>
</dbReference>
<evidence type="ECO:0000256" key="7">
    <source>
        <dbReference type="ARBA" id="ARBA00023157"/>
    </source>
</evidence>
<reference evidence="14" key="1">
    <citation type="submission" date="2025-08" db="UniProtKB">
        <authorList>
            <consortium name="RefSeq"/>
        </authorList>
    </citation>
    <scope>IDENTIFICATION</scope>
    <source>
        <tissue evidence="14">Gonad</tissue>
    </source>
</reference>
<sequence>MLIALLMGYKRGWSNTDLFILNVIVIDLVVVSISAPLAVVGQAFPSFPLGESGCKAAVYFPYFSSVAVPMGVLSLVLNAATQRVFRALCPRWVVYTALLFTWVVAIHVPIPAIVHATVTSLLTYGEIVFVCWTVWPWDPNVYDTVIFALFYALPALMLLAFCIVIIAVRRQATGPAGPQDGRRTDILIIIMAALFVAMYLPFYVAHLCFSYGSGYDTMALISVSKVGQCLVYLNSALKPLLCACLYDRFRSAFVSVRGRDGLAGGTGDRGTELGSL</sequence>
<keyword evidence="5" id="KW-0297">G-protein coupled receptor</keyword>
<dbReference type="SUPFAM" id="SSF81321">
    <property type="entry name" value="Family A G protein-coupled receptor-like"/>
    <property type="match status" value="1"/>
</dbReference>